<organism evidence="3 4">
    <name type="scientific">Colletotrichum higginsianum (strain IMI 349063)</name>
    <name type="common">Crucifer anthracnose fungus</name>
    <dbReference type="NCBI Taxonomy" id="759273"/>
    <lineage>
        <taxon>Eukaryota</taxon>
        <taxon>Fungi</taxon>
        <taxon>Dikarya</taxon>
        <taxon>Ascomycota</taxon>
        <taxon>Pezizomycotina</taxon>
        <taxon>Sordariomycetes</taxon>
        <taxon>Hypocreomycetidae</taxon>
        <taxon>Glomerellales</taxon>
        <taxon>Glomerellaceae</taxon>
        <taxon>Colletotrichum</taxon>
        <taxon>Colletotrichum destructivum species complex</taxon>
    </lineage>
</organism>
<dbReference type="STRING" id="759273.H1VHI1"/>
<dbReference type="SUPFAM" id="SSF53335">
    <property type="entry name" value="S-adenosyl-L-methionine-dependent methyltransferases"/>
    <property type="match status" value="1"/>
</dbReference>
<dbReference type="eggNOG" id="ENOG502SJGS">
    <property type="taxonomic scope" value="Eukaryota"/>
</dbReference>
<feature type="compositionally biased region" description="Acidic residues" evidence="2">
    <location>
        <begin position="11"/>
        <end position="22"/>
    </location>
</feature>
<feature type="compositionally biased region" description="Low complexity" evidence="2">
    <location>
        <begin position="338"/>
        <end position="352"/>
    </location>
</feature>
<evidence type="ECO:0000256" key="2">
    <source>
        <dbReference type="SAM" id="MobiDB-lite"/>
    </source>
</evidence>
<dbReference type="VEuPathDB" id="FungiDB:CH63R_00711"/>
<gene>
    <name evidence="3" type="ORF">CH063_10450</name>
</gene>
<dbReference type="PANTHER" id="PTHR43591">
    <property type="entry name" value="METHYLTRANSFERASE"/>
    <property type="match status" value="1"/>
</dbReference>
<feature type="region of interest" description="Disordered" evidence="2">
    <location>
        <begin position="1"/>
        <end position="31"/>
    </location>
</feature>
<protein>
    <recommendedName>
        <fullName evidence="5">Secondary metabolism regulator LAE1</fullName>
    </recommendedName>
</protein>
<evidence type="ECO:0000256" key="1">
    <source>
        <dbReference type="ARBA" id="ARBA00038158"/>
    </source>
</evidence>
<dbReference type="InterPro" id="IPR029063">
    <property type="entry name" value="SAM-dependent_MTases_sf"/>
</dbReference>
<evidence type="ECO:0000313" key="3">
    <source>
        <dbReference type="EMBL" id="CCF39684.1"/>
    </source>
</evidence>
<sequence length="370" mass="41525">MSQDNQPVEIVVDDGLDDDQSEVGDSMASSSASLRESLLEYRIENGRTYHTYKDGKYIFPNDERELERLDLTHTLWFLVSDDKLGLAPPCQDGAKVGRVLDVGTGTGIWALDFGDEHPEAEVIATDLSPTLPSYVPPNVKFQVDDAEEPWTFSQPFQYIHSRVITSGISDWHRYLRRCYDNLEPGGWVEVQEIDLYTASDDDTLKPDSALMKWCHLLQQASDRFGSPFVRIPTLKEVMLDVGFVDVSLSVSKWPTNAWPKEPKWKEIGIWNNENVLSGIEGFSMAALTRGHEWTREEVDVFLIDVRKDLKDRNIHAYWPVYFITGRRPENVTTPQPAPESSVVSSPESAASPPASPPVSAPVQTQAQAAS</sequence>
<dbReference type="PANTHER" id="PTHR43591:SF31">
    <property type="entry name" value="LAEA-LIKE, PUTATIVE (AFU_ORTHOLOGUE AFUA_8G01930)-RELATED"/>
    <property type="match status" value="1"/>
</dbReference>
<dbReference type="HOGENOM" id="CLU_010595_1_2_1"/>
<dbReference type="CDD" id="cd02440">
    <property type="entry name" value="AdoMet_MTases"/>
    <property type="match status" value="1"/>
</dbReference>
<evidence type="ECO:0000313" key="4">
    <source>
        <dbReference type="Proteomes" id="UP000007174"/>
    </source>
</evidence>
<dbReference type="Pfam" id="PF13489">
    <property type="entry name" value="Methyltransf_23"/>
    <property type="match status" value="1"/>
</dbReference>
<dbReference type="GO" id="GO:0008168">
    <property type="term" value="F:methyltransferase activity"/>
    <property type="evidence" value="ECO:0007669"/>
    <property type="project" value="TreeGrafter"/>
</dbReference>
<evidence type="ECO:0008006" key="5">
    <source>
        <dbReference type="Google" id="ProtNLM"/>
    </source>
</evidence>
<dbReference type="Gene3D" id="3.40.50.150">
    <property type="entry name" value="Vaccinia Virus protein VP39"/>
    <property type="match status" value="1"/>
</dbReference>
<dbReference type="Proteomes" id="UP000007174">
    <property type="component" value="Unassembled WGS sequence"/>
</dbReference>
<dbReference type="AlphaFoldDB" id="H1VHI1"/>
<reference evidence="4" key="1">
    <citation type="journal article" date="2012" name="Nat. Genet.">
        <title>Lifestyle transitions in plant pathogenic Colletotrichum fungi deciphered by genome and transcriptome analyses.</title>
        <authorList>
            <person name="O'Connell R.J."/>
            <person name="Thon M.R."/>
            <person name="Hacquard S."/>
            <person name="Amyotte S.G."/>
            <person name="Kleemann J."/>
            <person name="Torres M.F."/>
            <person name="Damm U."/>
            <person name="Buiate E.A."/>
            <person name="Epstein L."/>
            <person name="Alkan N."/>
            <person name="Altmueller J."/>
            <person name="Alvarado-Balderrama L."/>
            <person name="Bauser C.A."/>
            <person name="Becker C."/>
            <person name="Birren B.W."/>
            <person name="Chen Z."/>
            <person name="Choi J."/>
            <person name="Crouch J.A."/>
            <person name="Duvick J.P."/>
            <person name="Farman M.A."/>
            <person name="Gan P."/>
            <person name="Heiman D."/>
            <person name="Henrissat B."/>
            <person name="Howard R.J."/>
            <person name="Kabbage M."/>
            <person name="Koch C."/>
            <person name="Kracher B."/>
            <person name="Kubo Y."/>
            <person name="Law A.D."/>
            <person name="Lebrun M.-H."/>
            <person name="Lee Y.-H."/>
            <person name="Miyara I."/>
            <person name="Moore N."/>
            <person name="Neumann U."/>
            <person name="Nordstroem K."/>
            <person name="Panaccione D.G."/>
            <person name="Panstruga R."/>
            <person name="Place M."/>
            <person name="Proctor R.H."/>
            <person name="Prusky D."/>
            <person name="Rech G."/>
            <person name="Reinhardt R."/>
            <person name="Rollins J.A."/>
            <person name="Rounsley S."/>
            <person name="Schardl C.L."/>
            <person name="Schwartz D.C."/>
            <person name="Shenoy N."/>
            <person name="Shirasu K."/>
            <person name="Sikhakolli U.R."/>
            <person name="Stueber K."/>
            <person name="Sukno S.A."/>
            <person name="Sweigard J.A."/>
            <person name="Takano Y."/>
            <person name="Takahara H."/>
            <person name="Trail F."/>
            <person name="van der Does H.C."/>
            <person name="Voll L.M."/>
            <person name="Will I."/>
            <person name="Young S."/>
            <person name="Zeng Q."/>
            <person name="Zhang J."/>
            <person name="Zhou S."/>
            <person name="Dickman M.B."/>
            <person name="Schulze-Lefert P."/>
            <person name="Ver Loren van Themaat E."/>
            <person name="Ma L.-J."/>
            <person name="Vaillancourt L.J."/>
        </authorList>
    </citation>
    <scope>NUCLEOTIDE SEQUENCE [LARGE SCALE GENOMIC DNA]</scope>
    <source>
        <strain evidence="4">IMI 349063</strain>
    </source>
</reference>
<accession>H1VHI1</accession>
<proteinExistence type="inferred from homology"/>
<comment type="similarity">
    <text evidence="1">Belongs to the methyltransferase superfamily. LaeA methyltransferase family.</text>
</comment>
<dbReference type="EMBL" id="CACQ02003632">
    <property type="protein sequence ID" value="CCF39684.1"/>
    <property type="molecule type" value="Genomic_DNA"/>
</dbReference>
<name>H1VHI1_COLHI</name>
<feature type="region of interest" description="Disordered" evidence="2">
    <location>
        <begin position="328"/>
        <end position="370"/>
    </location>
</feature>